<evidence type="ECO:0000313" key="10">
    <source>
        <dbReference type="Proteomes" id="UP001269819"/>
    </source>
</evidence>
<evidence type="ECO:0000256" key="3">
    <source>
        <dbReference type="ARBA" id="ARBA00022723"/>
    </source>
</evidence>
<dbReference type="SMART" id="SM00758">
    <property type="entry name" value="PA14"/>
    <property type="match status" value="2"/>
</dbReference>
<evidence type="ECO:0000313" key="9">
    <source>
        <dbReference type="EMBL" id="MDV2080694.1"/>
    </source>
</evidence>
<dbReference type="Gene3D" id="3.90.182.10">
    <property type="entry name" value="Toxin - Anthrax Protective Antigen,domain 1"/>
    <property type="match status" value="2"/>
</dbReference>
<sequence>MSIAKISLLSGAVILISGCQSWHTRNIEDLPPTAAIPETSEPGKVQVYFFDSLDGGDVIDMTSQPQYPDNPDEVGELTQLDLPKDRGGRYGALVRGYIQPPVSGDYTFYVSGDDETQLHLSSSNSPSGAVEIASVPSYSGQYEFDKFSSQASGPQRLDANSKYYFEVRFKEGGGSDHFTVAWEGPGFTRQIIDGSYLHTYAKTTTVDDSPVSDEGAYSLGYRVGFLDGREGLAFKQEFPPLDQDQDGLYDNWEVVNGLNPNDASDATSDPDGDFLAAADEFLIGTSEGNPDSDNDGIPDGAEFAFEMNPLDATDAALDADNDGYSNLDEYLAGTSPNSAEEVPVVEDVMVAGFTGQYYNGREFDQFFATREDGVIDFDWDRGSPMNGMPSDEFSVRWSGSFTPPHTSGAVRYKFIVRTNDGARLYVNGERVVDDWRDARERENHYYTDLNAGEPVTVVMENYEGSGSAFARLTIEDTTTDQQVDLMNTVQSPDPMSTSTQDTDSDGIPDSWELRYGLSAYVADASLVNNTSGISNLEAYQSGLDPYTLEDVEGGSVIVDPEPVPPPDAKTVTVSWTAPGTRTDGQGLSLSEIKSYKIYYGQSAGNLTSSVPASSDLTEKTIEVSETGTWYFAVSVVDTKNNESDKSDVVSADVK</sequence>
<dbReference type="SUPFAM" id="SSF56988">
    <property type="entry name" value="Anthrax protective antigen"/>
    <property type="match status" value="2"/>
</dbReference>
<keyword evidence="4" id="KW-0732">Signal</keyword>
<evidence type="ECO:0000256" key="6">
    <source>
        <dbReference type="ARBA" id="ARBA00023180"/>
    </source>
</evidence>
<dbReference type="PANTHER" id="PTHR42970:SF1">
    <property type="entry name" value="PECTATE LYASE C-RELATED"/>
    <property type="match status" value="1"/>
</dbReference>
<dbReference type="InterPro" id="IPR059100">
    <property type="entry name" value="TSP3_bac"/>
</dbReference>
<feature type="compositionally biased region" description="Polar residues" evidence="7">
    <location>
        <begin position="488"/>
        <end position="501"/>
    </location>
</feature>
<dbReference type="RefSeq" id="WP_316975069.1">
    <property type="nucleotide sequence ID" value="NZ_JAWIIJ010000017.1"/>
</dbReference>
<dbReference type="PROSITE" id="PS51820">
    <property type="entry name" value="PA14"/>
    <property type="match status" value="2"/>
</dbReference>
<dbReference type="Proteomes" id="UP001269819">
    <property type="component" value="Unassembled WGS sequence"/>
</dbReference>
<evidence type="ECO:0000256" key="2">
    <source>
        <dbReference type="ARBA" id="ARBA00022525"/>
    </source>
</evidence>
<keyword evidence="6" id="KW-0325">Glycoprotein</keyword>
<keyword evidence="3" id="KW-0479">Metal-binding</keyword>
<gene>
    <name evidence="9" type="ORF">RYS15_18565</name>
</gene>
<evidence type="ECO:0000256" key="5">
    <source>
        <dbReference type="ARBA" id="ARBA00022837"/>
    </source>
</evidence>
<dbReference type="Gene3D" id="2.60.40.10">
    <property type="entry name" value="Immunoglobulins"/>
    <property type="match status" value="1"/>
</dbReference>
<dbReference type="InterPro" id="IPR052063">
    <property type="entry name" value="Polysaccharide_Lyase_1"/>
</dbReference>
<protein>
    <submittedName>
        <fullName evidence="9">PA14 domain-containing protein</fullName>
    </submittedName>
</protein>
<evidence type="ECO:0000259" key="8">
    <source>
        <dbReference type="PROSITE" id="PS51820"/>
    </source>
</evidence>
<evidence type="ECO:0000256" key="4">
    <source>
        <dbReference type="ARBA" id="ARBA00022729"/>
    </source>
</evidence>
<dbReference type="InterPro" id="IPR011658">
    <property type="entry name" value="PA14_dom"/>
</dbReference>
<dbReference type="InterPro" id="IPR037524">
    <property type="entry name" value="PA14/GLEYA"/>
</dbReference>
<keyword evidence="5" id="KW-0106">Calcium</keyword>
<keyword evidence="2" id="KW-0964">Secreted</keyword>
<accession>A0ABU3W2F6</accession>
<keyword evidence="10" id="KW-1185">Reference proteome</keyword>
<feature type="domain" description="PA14" evidence="8">
    <location>
        <begin position="40"/>
        <end position="196"/>
    </location>
</feature>
<comment type="caution">
    <text evidence="9">The sequence shown here is derived from an EMBL/GenBank/DDBJ whole genome shotgun (WGS) entry which is preliminary data.</text>
</comment>
<name>A0ABU3W2F6_9GAMM</name>
<dbReference type="EMBL" id="JAWIIJ010000017">
    <property type="protein sequence ID" value="MDV2080694.1"/>
    <property type="molecule type" value="Genomic_DNA"/>
</dbReference>
<comment type="subcellular location">
    <subcellularLocation>
        <location evidence="1">Secreted</location>
    </subcellularLocation>
</comment>
<dbReference type="PANTHER" id="PTHR42970">
    <property type="entry name" value="PECTATE LYASE C-RELATED"/>
    <property type="match status" value="1"/>
</dbReference>
<organism evidence="9 10">
    <name type="scientific">Marinobacter xestospongiae</name>
    <dbReference type="NCBI Taxonomy" id="994319"/>
    <lineage>
        <taxon>Bacteria</taxon>
        <taxon>Pseudomonadati</taxon>
        <taxon>Pseudomonadota</taxon>
        <taxon>Gammaproteobacteria</taxon>
        <taxon>Pseudomonadales</taxon>
        <taxon>Marinobacteraceae</taxon>
        <taxon>Marinobacter</taxon>
    </lineage>
</organism>
<reference evidence="9 10" key="1">
    <citation type="submission" date="2023-10" db="EMBL/GenBank/DDBJ databases">
        <title>Characteristics and mechanism of a salt-tolerant marine origin heterotrophic nitrifying- aerobic denitrifying bacteria Marinobacter xestospongiae HN1.</title>
        <authorList>
            <person name="Qi R."/>
        </authorList>
    </citation>
    <scope>NUCLEOTIDE SEQUENCE [LARGE SCALE GENOMIC DNA]</scope>
    <source>
        <strain evidence="9 10">HN1</strain>
    </source>
</reference>
<dbReference type="PROSITE" id="PS51257">
    <property type="entry name" value="PROKAR_LIPOPROTEIN"/>
    <property type="match status" value="1"/>
</dbReference>
<dbReference type="Pfam" id="PF18884">
    <property type="entry name" value="TSP3_bac"/>
    <property type="match status" value="2"/>
</dbReference>
<feature type="region of interest" description="Disordered" evidence="7">
    <location>
        <begin position="488"/>
        <end position="508"/>
    </location>
</feature>
<evidence type="ECO:0000256" key="1">
    <source>
        <dbReference type="ARBA" id="ARBA00004613"/>
    </source>
</evidence>
<evidence type="ECO:0000256" key="7">
    <source>
        <dbReference type="SAM" id="MobiDB-lite"/>
    </source>
</evidence>
<proteinExistence type="predicted"/>
<dbReference type="Pfam" id="PF07691">
    <property type="entry name" value="PA14"/>
    <property type="match status" value="2"/>
</dbReference>
<dbReference type="InterPro" id="IPR013783">
    <property type="entry name" value="Ig-like_fold"/>
</dbReference>
<feature type="domain" description="PA14" evidence="8">
    <location>
        <begin position="348"/>
        <end position="488"/>
    </location>
</feature>